<dbReference type="Proteomes" id="UP000077315">
    <property type="component" value="Unassembled WGS sequence"/>
</dbReference>
<organism evidence="1 2">
    <name type="scientific">Phycomyces blakesleeanus (strain ATCC 8743b / DSM 1359 / FGSC 10004 / NBRC 33097 / NRRL 1555)</name>
    <dbReference type="NCBI Taxonomy" id="763407"/>
    <lineage>
        <taxon>Eukaryota</taxon>
        <taxon>Fungi</taxon>
        <taxon>Fungi incertae sedis</taxon>
        <taxon>Mucoromycota</taxon>
        <taxon>Mucoromycotina</taxon>
        <taxon>Mucoromycetes</taxon>
        <taxon>Mucorales</taxon>
        <taxon>Phycomycetaceae</taxon>
        <taxon>Phycomyces</taxon>
    </lineage>
</organism>
<dbReference type="VEuPathDB" id="FungiDB:PHYBLDRAFT_144137"/>
<dbReference type="RefSeq" id="XP_018292814.1">
    <property type="nucleotide sequence ID" value="XM_018431147.1"/>
</dbReference>
<reference evidence="2" key="1">
    <citation type="submission" date="2015-06" db="EMBL/GenBank/DDBJ databases">
        <title>Expansion of signal transduction pathways in fungi by whole-genome duplication.</title>
        <authorList>
            <consortium name="DOE Joint Genome Institute"/>
            <person name="Corrochano L.M."/>
            <person name="Kuo A."/>
            <person name="Marcet-Houben M."/>
            <person name="Polaino S."/>
            <person name="Salamov A."/>
            <person name="Villalobos J.M."/>
            <person name="Alvarez M.I."/>
            <person name="Avalos J."/>
            <person name="Benito E.P."/>
            <person name="Benoit I."/>
            <person name="Burger G."/>
            <person name="Camino L.P."/>
            <person name="Canovas D."/>
            <person name="Cerda-Olmedo E."/>
            <person name="Cheng J.-F."/>
            <person name="Dominguez A."/>
            <person name="Elias M."/>
            <person name="Eslava A.P."/>
            <person name="Glaser F."/>
            <person name="Grimwood J."/>
            <person name="Gutierrez G."/>
            <person name="Heitman J."/>
            <person name="Henrissat B."/>
            <person name="Iturriaga E.A."/>
            <person name="Lang B.F."/>
            <person name="Lavin J.L."/>
            <person name="Lee S."/>
            <person name="Li W."/>
            <person name="Lindquist E."/>
            <person name="Lopez-Garcia S."/>
            <person name="Luque E.M."/>
            <person name="Marcos A.T."/>
            <person name="Martin J."/>
            <person name="McCluskey K."/>
            <person name="Medina H.R."/>
            <person name="Miralles-Duran A."/>
            <person name="Miyazaki A."/>
            <person name="Munoz-Torres E."/>
            <person name="Oguiza J.A."/>
            <person name="Ohm R."/>
            <person name="Olmedo M."/>
            <person name="Orejas M."/>
            <person name="Ortiz-Castellanos L."/>
            <person name="Pisabarro A.G."/>
            <person name="Rodriguez-Romero J."/>
            <person name="Ruiz-Herrera J."/>
            <person name="Ruiz-Vazquez R."/>
            <person name="Sanz C."/>
            <person name="Schackwitz W."/>
            <person name="Schmutz J."/>
            <person name="Shahriari M."/>
            <person name="Shelest E."/>
            <person name="Silva-Franco F."/>
            <person name="Soanes D."/>
            <person name="Syed K."/>
            <person name="Tagua V.G."/>
            <person name="Talbot N.J."/>
            <person name="Thon M."/>
            <person name="De vries R.P."/>
            <person name="Wiebenga A."/>
            <person name="Yadav J.S."/>
            <person name="Braun E.L."/>
            <person name="Baker S."/>
            <person name="Garre V."/>
            <person name="Horwitz B."/>
            <person name="Torres-Martinez S."/>
            <person name="Idnurm A."/>
            <person name="Herrera-Estrella A."/>
            <person name="Gabaldon T."/>
            <person name="Grigoriev I.V."/>
        </authorList>
    </citation>
    <scope>NUCLEOTIDE SEQUENCE [LARGE SCALE GENOMIC DNA]</scope>
    <source>
        <strain evidence="2">NRRL 1555(-)</strain>
    </source>
</reference>
<accession>A0A167N232</accession>
<dbReference type="GeneID" id="28992053"/>
<evidence type="ECO:0000313" key="2">
    <source>
        <dbReference type="Proteomes" id="UP000077315"/>
    </source>
</evidence>
<dbReference type="AlphaFoldDB" id="A0A167N232"/>
<gene>
    <name evidence="1" type="ORF">PHYBLDRAFT_144137</name>
</gene>
<name>A0A167N232_PHYB8</name>
<dbReference type="EMBL" id="KV440978">
    <property type="protein sequence ID" value="OAD74774.1"/>
    <property type="molecule type" value="Genomic_DNA"/>
</dbReference>
<proteinExistence type="predicted"/>
<sequence>MSLNPFLWSSSELLHPSWSISTLSLLVFAALQHVLPSISPLFHVWLRVVLSWALTISHFRKYDSQKRHITNEIQNKNLGAFFYFATIEAYQTS</sequence>
<evidence type="ECO:0000313" key="1">
    <source>
        <dbReference type="EMBL" id="OAD74774.1"/>
    </source>
</evidence>
<dbReference type="InParanoid" id="A0A167N232"/>
<keyword evidence="2" id="KW-1185">Reference proteome</keyword>
<protein>
    <submittedName>
        <fullName evidence="1">Uncharacterized protein</fullName>
    </submittedName>
</protein>